<keyword evidence="12" id="KW-0808">Transferase</keyword>
<dbReference type="SUPFAM" id="SSF53955">
    <property type="entry name" value="Lysozyme-like"/>
    <property type="match status" value="1"/>
</dbReference>
<keyword evidence="8" id="KW-1003">Cell membrane</keyword>
<dbReference type="GO" id="GO:0030288">
    <property type="term" value="C:outer membrane-bounded periplasmic space"/>
    <property type="evidence" value="ECO:0007669"/>
    <property type="project" value="TreeGrafter"/>
</dbReference>
<dbReference type="GO" id="GO:0008955">
    <property type="term" value="F:peptidoglycan glycosyltransferase activity"/>
    <property type="evidence" value="ECO:0007669"/>
    <property type="project" value="UniProtKB-EC"/>
</dbReference>
<dbReference type="Pfam" id="PF00912">
    <property type="entry name" value="Transgly"/>
    <property type="match status" value="1"/>
</dbReference>
<feature type="transmembrane region" description="Helical" evidence="28">
    <location>
        <begin position="36"/>
        <end position="62"/>
    </location>
</feature>
<reference evidence="31" key="2">
    <citation type="journal article" date="2021" name="PeerJ">
        <title>Extensive microbial diversity within the chicken gut microbiome revealed by metagenomics and culture.</title>
        <authorList>
            <person name="Gilroy R."/>
            <person name="Ravi A."/>
            <person name="Getino M."/>
            <person name="Pursley I."/>
            <person name="Horton D.L."/>
            <person name="Alikhan N.F."/>
            <person name="Baker D."/>
            <person name="Gharbi K."/>
            <person name="Hall N."/>
            <person name="Watson M."/>
            <person name="Adriaenssens E.M."/>
            <person name="Foster-Nyarko E."/>
            <person name="Jarju S."/>
            <person name="Secka A."/>
            <person name="Antonio M."/>
            <person name="Oren A."/>
            <person name="Chaudhuri R.R."/>
            <person name="La Ragione R."/>
            <person name="Hildebrand F."/>
            <person name="Pallen M.J."/>
        </authorList>
    </citation>
    <scope>NUCLEOTIDE SEQUENCE</scope>
    <source>
        <strain evidence="31">1063</strain>
    </source>
</reference>
<evidence type="ECO:0000256" key="23">
    <source>
        <dbReference type="ARBA" id="ARBA00034000"/>
    </source>
</evidence>
<comment type="similarity">
    <text evidence="4">In the C-terminal section; belongs to the transpeptidase family.</text>
</comment>
<comment type="subcellular location">
    <subcellularLocation>
        <location evidence="2">Cell membrane</location>
        <topology evidence="2">Single-pass type II membrane protein</topology>
    </subcellularLocation>
</comment>
<reference evidence="31" key="1">
    <citation type="submission" date="2020-10" db="EMBL/GenBank/DDBJ databases">
        <authorList>
            <person name="Gilroy R."/>
        </authorList>
    </citation>
    <scope>NUCLEOTIDE SEQUENCE</scope>
    <source>
        <strain evidence="31">1063</strain>
    </source>
</reference>
<keyword evidence="13 28" id="KW-0812">Transmembrane</keyword>
<evidence type="ECO:0000259" key="29">
    <source>
        <dbReference type="Pfam" id="PF00905"/>
    </source>
</evidence>
<dbReference type="Pfam" id="PF00905">
    <property type="entry name" value="Transpeptidase"/>
    <property type="match status" value="1"/>
</dbReference>
<evidence type="ECO:0000313" key="32">
    <source>
        <dbReference type="Proteomes" id="UP000824088"/>
    </source>
</evidence>
<evidence type="ECO:0000256" key="4">
    <source>
        <dbReference type="ARBA" id="ARBA00007090"/>
    </source>
</evidence>
<feature type="domain" description="Penicillin-binding protein transpeptidase" evidence="29">
    <location>
        <begin position="351"/>
        <end position="582"/>
    </location>
</feature>
<dbReference type="EMBL" id="DVMN01000079">
    <property type="protein sequence ID" value="HIU21467.1"/>
    <property type="molecule type" value="Genomic_DNA"/>
</dbReference>
<evidence type="ECO:0000256" key="12">
    <source>
        <dbReference type="ARBA" id="ARBA00022679"/>
    </source>
</evidence>
<evidence type="ECO:0000256" key="8">
    <source>
        <dbReference type="ARBA" id="ARBA00022475"/>
    </source>
</evidence>
<evidence type="ECO:0000256" key="3">
    <source>
        <dbReference type="ARBA" id="ARBA00004752"/>
    </source>
</evidence>
<keyword evidence="14" id="KW-0378">Hydrolase</keyword>
<dbReference type="Gene3D" id="1.10.3810.10">
    <property type="entry name" value="Biosynthetic peptidoglycan transglycosylase-like"/>
    <property type="match status" value="1"/>
</dbReference>
<evidence type="ECO:0000256" key="20">
    <source>
        <dbReference type="ARBA" id="ARBA00023251"/>
    </source>
</evidence>
<evidence type="ECO:0000256" key="13">
    <source>
        <dbReference type="ARBA" id="ARBA00022692"/>
    </source>
</evidence>
<comment type="catalytic activity">
    <reaction evidence="25">
        <text>[GlcNAc-(1-&gt;4)-Mur2Ac(oyl-L-Ala-gamma-D-Glu-L-Lys-D-Ala-D-Ala)](n)-di-trans,octa-cis-undecaprenyl diphosphate + beta-D-GlcNAc-(1-&gt;4)-Mur2Ac(oyl-L-Ala-gamma-D-Glu-L-Lys-D-Ala-D-Ala)-di-trans,octa-cis-undecaprenyl diphosphate = [GlcNAc-(1-&gt;4)-Mur2Ac(oyl-L-Ala-gamma-D-Glu-L-Lys-D-Ala-D-Ala)](n+1)-di-trans,octa-cis-undecaprenyl diphosphate + di-trans,octa-cis-undecaprenyl diphosphate + H(+)</text>
        <dbReference type="Rhea" id="RHEA:23708"/>
        <dbReference type="Rhea" id="RHEA-COMP:9602"/>
        <dbReference type="Rhea" id="RHEA-COMP:9603"/>
        <dbReference type="ChEBI" id="CHEBI:15378"/>
        <dbReference type="ChEBI" id="CHEBI:58405"/>
        <dbReference type="ChEBI" id="CHEBI:60033"/>
        <dbReference type="ChEBI" id="CHEBI:78435"/>
        <dbReference type="EC" id="2.4.99.28"/>
    </reaction>
</comment>
<keyword evidence="17" id="KW-0573">Peptidoglycan synthesis</keyword>
<evidence type="ECO:0000256" key="5">
    <source>
        <dbReference type="ARBA" id="ARBA00007739"/>
    </source>
</evidence>
<dbReference type="Proteomes" id="UP000824088">
    <property type="component" value="Unassembled WGS sequence"/>
</dbReference>
<dbReference type="EC" id="3.4.16.4" evidence="6"/>
<keyword evidence="18 28" id="KW-1133">Transmembrane helix</keyword>
<comment type="caution">
    <text evidence="31">The sequence shown here is derived from an EMBL/GenBank/DDBJ whole genome shotgun (WGS) entry which is preliminary data.</text>
</comment>
<evidence type="ECO:0000256" key="14">
    <source>
        <dbReference type="ARBA" id="ARBA00022801"/>
    </source>
</evidence>
<evidence type="ECO:0000256" key="1">
    <source>
        <dbReference type="ARBA" id="ARBA00002624"/>
    </source>
</evidence>
<dbReference type="EC" id="2.4.99.28" evidence="24"/>
<dbReference type="SUPFAM" id="SSF56601">
    <property type="entry name" value="beta-lactamase/transpeptidase-like"/>
    <property type="match status" value="1"/>
</dbReference>
<name>A0A9D1HSF8_9FIRM</name>
<dbReference type="AlphaFoldDB" id="A0A9D1HSF8"/>
<gene>
    <name evidence="31" type="ORF">IAD51_04460</name>
</gene>
<dbReference type="PANTHER" id="PTHR32282:SF11">
    <property type="entry name" value="PENICILLIN-BINDING PROTEIN 1B"/>
    <property type="match status" value="1"/>
</dbReference>
<proteinExistence type="inferred from homology"/>
<dbReference type="GO" id="GO:0009252">
    <property type="term" value="P:peptidoglycan biosynthetic process"/>
    <property type="evidence" value="ECO:0007669"/>
    <property type="project" value="UniProtKB-KW"/>
</dbReference>
<evidence type="ECO:0000256" key="2">
    <source>
        <dbReference type="ARBA" id="ARBA00004401"/>
    </source>
</evidence>
<dbReference type="InterPro" id="IPR001460">
    <property type="entry name" value="PCN-bd_Tpept"/>
</dbReference>
<evidence type="ECO:0000256" key="15">
    <source>
        <dbReference type="ARBA" id="ARBA00022960"/>
    </source>
</evidence>
<comment type="catalytic activity">
    <reaction evidence="23">
        <text>Preferential cleavage: (Ac)2-L-Lys-D-Ala-|-D-Ala. Also transpeptidation of peptidyl-alanyl moieties that are N-acyl substituents of D-alanine.</text>
        <dbReference type="EC" id="3.4.16.4"/>
    </reaction>
</comment>
<keyword evidence="10" id="KW-0645">Protease</keyword>
<dbReference type="GO" id="GO:0046677">
    <property type="term" value="P:response to antibiotic"/>
    <property type="evidence" value="ECO:0007669"/>
    <property type="project" value="UniProtKB-KW"/>
</dbReference>
<evidence type="ECO:0000256" key="9">
    <source>
        <dbReference type="ARBA" id="ARBA00022645"/>
    </source>
</evidence>
<keyword evidence="9" id="KW-0121">Carboxypeptidase</keyword>
<evidence type="ECO:0000313" key="31">
    <source>
        <dbReference type="EMBL" id="HIU21467.1"/>
    </source>
</evidence>
<keyword evidence="20" id="KW-0046">Antibiotic resistance</keyword>
<evidence type="ECO:0000256" key="6">
    <source>
        <dbReference type="ARBA" id="ARBA00012448"/>
    </source>
</evidence>
<dbReference type="GO" id="GO:0005886">
    <property type="term" value="C:plasma membrane"/>
    <property type="evidence" value="ECO:0007669"/>
    <property type="project" value="UniProtKB-SubCell"/>
</dbReference>
<evidence type="ECO:0000256" key="11">
    <source>
        <dbReference type="ARBA" id="ARBA00022676"/>
    </source>
</evidence>
<keyword evidence="22" id="KW-0961">Cell wall biogenesis/degradation</keyword>
<evidence type="ECO:0000256" key="16">
    <source>
        <dbReference type="ARBA" id="ARBA00022968"/>
    </source>
</evidence>
<evidence type="ECO:0000256" key="24">
    <source>
        <dbReference type="ARBA" id="ARBA00044770"/>
    </source>
</evidence>
<dbReference type="Gene3D" id="3.40.710.10">
    <property type="entry name" value="DD-peptidase/beta-lactamase superfamily"/>
    <property type="match status" value="1"/>
</dbReference>
<evidence type="ECO:0000259" key="30">
    <source>
        <dbReference type="Pfam" id="PF00912"/>
    </source>
</evidence>
<dbReference type="PANTHER" id="PTHR32282">
    <property type="entry name" value="BINDING PROTEIN TRANSPEPTIDASE, PUTATIVE-RELATED"/>
    <property type="match status" value="1"/>
</dbReference>
<evidence type="ECO:0000256" key="7">
    <source>
        <dbReference type="ARBA" id="ARBA00018638"/>
    </source>
</evidence>
<keyword evidence="21" id="KW-0511">Multifunctional enzyme</keyword>
<keyword evidence="16" id="KW-0735">Signal-anchor</keyword>
<dbReference type="FunFam" id="1.10.3810.10:FF:000001">
    <property type="entry name" value="Penicillin-binding protein 1A"/>
    <property type="match status" value="1"/>
</dbReference>
<dbReference type="InterPro" id="IPR036950">
    <property type="entry name" value="PBP_transglycosylase"/>
</dbReference>
<evidence type="ECO:0000256" key="18">
    <source>
        <dbReference type="ARBA" id="ARBA00022989"/>
    </source>
</evidence>
<evidence type="ECO:0000256" key="21">
    <source>
        <dbReference type="ARBA" id="ARBA00023268"/>
    </source>
</evidence>
<accession>A0A9D1HSF8</accession>
<dbReference type="GO" id="GO:0071555">
    <property type="term" value="P:cell wall organization"/>
    <property type="evidence" value="ECO:0007669"/>
    <property type="project" value="UniProtKB-KW"/>
</dbReference>
<evidence type="ECO:0000256" key="19">
    <source>
        <dbReference type="ARBA" id="ARBA00023136"/>
    </source>
</evidence>
<sequence>MKKPGEKSGAESAAQKENKGREKLGENKKPSRGKKILRIVAVTCAALVLVAGLAALGGYIGFTEWAKKAEFDAALLPTATAVPTVLDRYGEEIPYVADGYVDPDSLPAHVKNAFVALEDRRFYSHKGYDVRGILRALAANLKAGKTVEGASTITQQLVKNTHLSSERTLKRKLKEIAIATKIEEKYTKDEILAMYLSVIYFGAGAYGINDASRVYFGCSPEELTVAQAATLAGILKNPSRYSPKNSLENATERRNLVLDVMCSEGYLTEEERDAAKAEKMRLARTEENSRDYTSQYVNAAVREACEMLGMTEYKLQNSGLVIMTAFDPEMQKIVAEETADRSHYSADGVGGSAVLIDNATGEISAYYCTLGYEISRQGGSVMKPLAVYAPALDTGAITLATPLRDEKTDFGGYSPDNFGGVYYGDTTPREAIKKSMNTAAVKVLTYVGTERALDYCAALGLPVTEADDNLAFALGATSKGLNPRLLAGAYSTLAREGNYIRPHFVRCIAENGSKISTADITAKQVFSPATAALVTDCLVDTVKSGTARTLSSLPFAVAGKTGTVQKDAEFNTDAWSVSYTTEHTLAVWHGADKMRELGGGHPTRHAADIWRRIYSDETPSPFTLPRTVVREEVDTYSTFRNRKATLALPSTPREYRRQELFALKYRADDGGSRFARPAPAFSLAAEGADVTLTLSAEPAFDYTILCEDALGTEIVAVYSQTDGFVPRSASCSGSVRNPEADGEAYADSVVELRHSPFSFGGKVTYTVQMSVAGGDGTVIGTLSESCFPNFLPDTRQNVFGGYLR</sequence>
<evidence type="ECO:0000256" key="27">
    <source>
        <dbReference type="SAM" id="MobiDB-lite"/>
    </source>
</evidence>
<comment type="pathway">
    <text evidence="3">Cell wall biogenesis; peptidoglycan biosynthesis.</text>
</comment>
<evidence type="ECO:0000256" key="26">
    <source>
        <dbReference type="ARBA" id="ARBA00060592"/>
    </source>
</evidence>
<dbReference type="InterPro" id="IPR023346">
    <property type="entry name" value="Lysozyme-like_dom_sf"/>
</dbReference>
<keyword evidence="11" id="KW-0328">Glycosyltransferase</keyword>
<dbReference type="InterPro" id="IPR001264">
    <property type="entry name" value="Glyco_trans_51"/>
</dbReference>
<organism evidence="31 32">
    <name type="scientific">Candidatus Limadaptatus stercorigallinarum</name>
    <dbReference type="NCBI Taxonomy" id="2840845"/>
    <lineage>
        <taxon>Bacteria</taxon>
        <taxon>Bacillati</taxon>
        <taxon>Bacillota</taxon>
        <taxon>Clostridia</taxon>
        <taxon>Eubacteriales</taxon>
        <taxon>Candidatus Limadaptatus</taxon>
    </lineage>
</organism>
<evidence type="ECO:0000256" key="10">
    <source>
        <dbReference type="ARBA" id="ARBA00022670"/>
    </source>
</evidence>
<evidence type="ECO:0000256" key="17">
    <source>
        <dbReference type="ARBA" id="ARBA00022984"/>
    </source>
</evidence>
<dbReference type="InterPro" id="IPR012338">
    <property type="entry name" value="Beta-lactam/transpept-like"/>
</dbReference>
<dbReference type="InterPro" id="IPR050396">
    <property type="entry name" value="Glycosyltr_51/Transpeptidase"/>
</dbReference>
<comment type="function">
    <text evidence="1">Cell wall formation. Synthesis of cross-linked peptidoglycan from the lipid intermediates. The enzyme has a penicillin-insensitive transglycosylase N-terminal domain (formation of linear glycan strands) and a penicillin-sensitive transpeptidase C-terminal domain (cross-linking of the peptide subunits).</text>
</comment>
<evidence type="ECO:0000256" key="25">
    <source>
        <dbReference type="ARBA" id="ARBA00049902"/>
    </source>
</evidence>
<keyword evidence="19 28" id="KW-0472">Membrane</keyword>
<dbReference type="GO" id="GO:0009002">
    <property type="term" value="F:serine-type D-Ala-D-Ala carboxypeptidase activity"/>
    <property type="evidence" value="ECO:0007669"/>
    <property type="project" value="UniProtKB-EC"/>
</dbReference>
<dbReference type="GO" id="GO:0008658">
    <property type="term" value="F:penicillin binding"/>
    <property type="evidence" value="ECO:0007669"/>
    <property type="project" value="InterPro"/>
</dbReference>
<feature type="domain" description="Glycosyl transferase family 51" evidence="30">
    <location>
        <begin position="99"/>
        <end position="261"/>
    </location>
</feature>
<evidence type="ECO:0000256" key="28">
    <source>
        <dbReference type="SAM" id="Phobius"/>
    </source>
</evidence>
<evidence type="ECO:0000256" key="22">
    <source>
        <dbReference type="ARBA" id="ARBA00023316"/>
    </source>
</evidence>
<comment type="similarity">
    <text evidence="5">In the N-terminal section; belongs to the glycosyltransferase 51 family.</text>
</comment>
<dbReference type="GO" id="GO:0006508">
    <property type="term" value="P:proteolysis"/>
    <property type="evidence" value="ECO:0007669"/>
    <property type="project" value="UniProtKB-KW"/>
</dbReference>
<comment type="pathway">
    <text evidence="26">Glycan biosynthesis.</text>
</comment>
<protein>
    <recommendedName>
        <fullName evidence="7">Penicillin-binding protein 1A</fullName>
        <ecNumber evidence="24">2.4.99.28</ecNumber>
        <ecNumber evidence="6">3.4.16.4</ecNumber>
    </recommendedName>
</protein>
<dbReference type="GO" id="GO:0008360">
    <property type="term" value="P:regulation of cell shape"/>
    <property type="evidence" value="ECO:0007669"/>
    <property type="project" value="UniProtKB-KW"/>
</dbReference>
<keyword evidence="15" id="KW-0133">Cell shape</keyword>
<feature type="region of interest" description="Disordered" evidence="27">
    <location>
        <begin position="1"/>
        <end position="29"/>
    </location>
</feature>